<protein>
    <submittedName>
        <fullName evidence="1">Uncharacterized protein</fullName>
    </submittedName>
</protein>
<evidence type="ECO:0000313" key="2">
    <source>
        <dbReference type="Proteomes" id="UP000604243"/>
    </source>
</evidence>
<reference evidence="2" key="1">
    <citation type="journal article" date="2019" name="Int. J. Syst. Evol. Microbiol.">
        <title>The Global Catalogue of Microorganisms (GCM) 10K type strain sequencing project: providing services to taxonomists for standard genome sequencing and annotation.</title>
        <authorList>
            <consortium name="The Broad Institute Genomics Platform"/>
            <consortium name="The Broad Institute Genome Sequencing Center for Infectious Disease"/>
            <person name="Wu L."/>
            <person name="Ma J."/>
        </authorList>
    </citation>
    <scope>NUCLEOTIDE SEQUENCE [LARGE SCALE GENOMIC DNA]</scope>
    <source>
        <strain evidence="2">KCTC 42082</strain>
    </source>
</reference>
<organism evidence="1 2">
    <name type="scientific">Kushneria pakistanensis</name>
    <dbReference type="NCBI Taxonomy" id="1508770"/>
    <lineage>
        <taxon>Bacteria</taxon>
        <taxon>Pseudomonadati</taxon>
        <taxon>Pseudomonadota</taxon>
        <taxon>Gammaproteobacteria</taxon>
        <taxon>Oceanospirillales</taxon>
        <taxon>Halomonadaceae</taxon>
        <taxon>Kushneria</taxon>
    </lineage>
</organism>
<sequence length="71" mass="7985">MKMIRVVFFQNDAPIDHSYCNSSGVMALPAVPRVGEDMMFDGKPVKIINATWMLGEEDYDIRADLVPIPVE</sequence>
<dbReference type="Proteomes" id="UP000604243">
    <property type="component" value="Unassembled WGS sequence"/>
</dbReference>
<dbReference type="RefSeq" id="WP_189517305.1">
    <property type="nucleotide sequence ID" value="NZ_BMZM01000002.1"/>
</dbReference>
<dbReference type="EMBL" id="BMZM01000002">
    <property type="protein sequence ID" value="GHC25614.1"/>
    <property type="molecule type" value="Genomic_DNA"/>
</dbReference>
<comment type="caution">
    <text evidence="1">The sequence shown here is derived from an EMBL/GenBank/DDBJ whole genome shotgun (WGS) entry which is preliminary data.</text>
</comment>
<accession>A0ABQ3FID5</accession>
<evidence type="ECO:0000313" key="1">
    <source>
        <dbReference type="EMBL" id="GHC25614.1"/>
    </source>
</evidence>
<proteinExistence type="predicted"/>
<name>A0ABQ3FID5_9GAMM</name>
<gene>
    <name evidence="1" type="ORF">GCM10010082_18210</name>
</gene>
<keyword evidence="2" id="KW-1185">Reference proteome</keyword>